<dbReference type="GeneID" id="38783737"/>
<dbReference type="AlphaFoldDB" id="A0A401GXB6"/>
<name>A0A401GXB6_9APHY</name>
<organism evidence="4 5">
    <name type="scientific">Sparassis crispa</name>
    <dbReference type="NCBI Taxonomy" id="139825"/>
    <lineage>
        <taxon>Eukaryota</taxon>
        <taxon>Fungi</taxon>
        <taxon>Dikarya</taxon>
        <taxon>Basidiomycota</taxon>
        <taxon>Agaricomycotina</taxon>
        <taxon>Agaricomycetes</taxon>
        <taxon>Polyporales</taxon>
        <taxon>Sparassidaceae</taxon>
        <taxon>Sparassis</taxon>
    </lineage>
</organism>
<comment type="caution">
    <text evidence="4">The sequence shown here is derived from an EMBL/GenBank/DDBJ whole genome shotgun (WGS) entry which is preliminary data.</text>
</comment>
<dbReference type="InParanoid" id="A0A401GXB6"/>
<accession>A0A401GXB6</accession>
<evidence type="ECO:0000313" key="4">
    <source>
        <dbReference type="EMBL" id="GBE86820.1"/>
    </source>
</evidence>
<gene>
    <name evidence="4" type="ORF">SCP_1000620</name>
</gene>
<keyword evidence="5" id="KW-1185">Reference proteome</keyword>
<evidence type="ECO:0000256" key="1">
    <source>
        <dbReference type="ARBA" id="ARBA00022729"/>
    </source>
</evidence>
<evidence type="ECO:0000256" key="2">
    <source>
        <dbReference type="SAM" id="SignalP"/>
    </source>
</evidence>
<evidence type="ECO:0000313" key="5">
    <source>
        <dbReference type="Proteomes" id="UP000287166"/>
    </source>
</evidence>
<sequence length="193" mass="20458">MHLLSLIPSSVLSILLAWCLVPIARANYFVVEEPTTGVQWVNGQNNLVTWTKALDDGIDVFDIELTRISVDGLKYIAQSVPASVNTVNVYIQDIPTADDYYLVFVNSTFGYLYAYSEKFAIANSSNGSSPTTNPSAHVVSISGAPNPTDNFATTFPASGAAPGWHGVTGSLPQLVGILSALLMCAMGGALTVL</sequence>
<reference evidence="4 5" key="1">
    <citation type="journal article" date="2018" name="Sci. Rep.">
        <title>Genome sequence of the cauliflower mushroom Sparassis crispa (Hanabiratake) and its association with beneficial usage.</title>
        <authorList>
            <person name="Kiyama R."/>
            <person name="Furutani Y."/>
            <person name="Kawaguchi K."/>
            <person name="Nakanishi T."/>
        </authorList>
    </citation>
    <scope>NUCLEOTIDE SEQUENCE [LARGE SCALE GENOMIC DNA]</scope>
</reference>
<evidence type="ECO:0000259" key="3">
    <source>
        <dbReference type="Pfam" id="PF10342"/>
    </source>
</evidence>
<feature type="chain" id="PRO_5019179192" description="Yeast cell wall synthesis Kre9/Knh1-like N-terminal domain-containing protein" evidence="2">
    <location>
        <begin position="27"/>
        <end position="193"/>
    </location>
</feature>
<dbReference type="OrthoDB" id="2581067at2759"/>
<keyword evidence="1 2" id="KW-0732">Signal</keyword>
<dbReference type="Proteomes" id="UP000287166">
    <property type="component" value="Unassembled WGS sequence"/>
</dbReference>
<dbReference type="InterPro" id="IPR018466">
    <property type="entry name" value="Kre9/Knh1-like_N"/>
</dbReference>
<dbReference type="EMBL" id="BFAD01000010">
    <property type="protein sequence ID" value="GBE86820.1"/>
    <property type="molecule type" value="Genomic_DNA"/>
</dbReference>
<dbReference type="Pfam" id="PF10342">
    <property type="entry name" value="Kre9_KNH"/>
    <property type="match status" value="1"/>
</dbReference>
<feature type="domain" description="Yeast cell wall synthesis Kre9/Knh1-like N-terminal" evidence="3">
    <location>
        <begin position="34"/>
        <end position="121"/>
    </location>
</feature>
<feature type="signal peptide" evidence="2">
    <location>
        <begin position="1"/>
        <end position="26"/>
    </location>
</feature>
<protein>
    <recommendedName>
        <fullName evidence="3">Yeast cell wall synthesis Kre9/Knh1-like N-terminal domain-containing protein</fullName>
    </recommendedName>
</protein>
<dbReference type="RefSeq" id="XP_027617733.1">
    <property type="nucleotide sequence ID" value="XM_027761932.1"/>
</dbReference>
<proteinExistence type="predicted"/>